<organism evidence="1 2">
    <name type="scientific">Marchantia polymorpha subsp. ruderalis</name>
    <dbReference type="NCBI Taxonomy" id="1480154"/>
    <lineage>
        <taxon>Eukaryota</taxon>
        <taxon>Viridiplantae</taxon>
        <taxon>Streptophyta</taxon>
        <taxon>Embryophyta</taxon>
        <taxon>Marchantiophyta</taxon>
        <taxon>Marchantiopsida</taxon>
        <taxon>Marchantiidae</taxon>
        <taxon>Marchantiales</taxon>
        <taxon>Marchantiaceae</taxon>
        <taxon>Marchantia</taxon>
    </lineage>
</organism>
<keyword evidence="2" id="KW-1185">Reference proteome</keyword>
<sequence length="193" mass="21589">MEFSLESEIVASKDEVALGVNEIVASKDEVALGVNEIVSEDDDVELAQLSAKVDILDDDDVEEPPAKRPRRVVTPSASKDVVPVEVEVAGTEEARTWEWLPLDVTKERHMEEVEFDRGEETSACEPKPGEMSMSDLLSEQIVPLMKYLNMKMARLVETEAIIGRLDQEIDAGLRARVEPCLRGYVDYEIQITK</sequence>
<proteinExistence type="predicted"/>
<protein>
    <submittedName>
        <fullName evidence="1">Uncharacterized protein</fullName>
    </submittedName>
</protein>
<accession>A0A176WK85</accession>
<comment type="caution">
    <text evidence="1">The sequence shown here is derived from an EMBL/GenBank/DDBJ whole genome shotgun (WGS) entry which is preliminary data.</text>
</comment>
<evidence type="ECO:0000313" key="1">
    <source>
        <dbReference type="EMBL" id="OAE32742.1"/>
    </source>
</evidence>
<dbReference type="Proteomes" id="UP000077202">
    <property type="component" value="Unassembled WGS sequence"/>
</dbReference>
<evidence type="ECO:0000313" key="2">
    <source>
        <dbReference type="Proteomes" id="UP000077202"/>
    </source>
</evidence>
<dbReference type="AlphaFoldDB" id="A0A176WK85"/>
<name>A0A176WK85_MARPO</name>
<reference evidence="1" key="1">
    <citation type="submission" date="2016-03" db="EMBL/GenBank/DDBJ databases">
        <title>Mechanisms controlling the formation of the plant cell surface in tip-growing cells are functionally conserved among land plants.</title>
        <authorList>
            <person name="Honkanen S."/>
            <person name="Jones V.A."/>
            <person name="Morieri G."/>
            <person name="Champion C."/>
            <person name="Hetherington A.J."/>
            <person name="Kelly S."/>
            <person name="Saint-Marcoux D."/>
            <person name="Proust H."/>
            <person name="Prescott H."/>
            <person name="Dolan L."/>
        </authorList>
    </citation>
    <scope>NUCLEOTIDE SEQUENCE [LARGE SCALE GENOMIC DNA]</scope>
    <source>
        <tissue evidence="1">Whole gametophyte</tissue>
    </source>
</reference>
<gene>
    <name evidence="1" type="ORF">AXG93_107s1250</name>
</gene>
<dbReference type="EMBL" id="LVLJ01000744">
    <property type="protein sequence ID" value="OAE32742.1"/>
    <property type="molecule type" value="Genomic_DNA"/>
</dbReference>